<evidence type="ECO:0000313" key="11">
    <source>
        <dbReference type="EMBL" id="KXV58352.1"/>
    </source>
</evidence>
<organism evidence="11 12">
    <name type="scientific">Acetobacter senegalensis</name>
    <dbReference type="NCBI Taxonomy" id="446692"/>
    <lineage>
        <taxon>Bacteria</taxon>
        <taxon>Pseudomonadati</taxon>
        <taxon>Pseudomonadota</taxon>
        <taxon>Alphaproteobacteria</taxon>
        <taxon>Acetobacterales</taxon>
        <taxon>Acetobacteraceae</taxon>
        <taxon>Acetobacter</taxon>
    </lineage>
</organism>
<dbReference type="EMBL" id="LHZU01000138">
    <property type="protein sequence ID" value="KXV58352.1"/>
    <property type="molecule type" value="Genomic_DNA"/>
</dbReference>
<proteinExistence type="inferred from homology"/>
<feature type="domain" description="ABC transmembrane type-1" evidence="10">
    <location>
        <begin position="78"/>
        <end position="258"/>
    </location>
</feature>
<comment type="similarity">
    <text evidence="2 9">Belongs to the binding-protein-dependent transport system permease family.</text>
</comment>
<sequence length="275" mass="29315">MNTLLFRQGGMQIIVPRPQGRSGLPRPVRRLLGPVLLLAVWEGAALAGWVSPDTLPAPHSLFTTCRELAAGGELAHALEASLARVSIGVVTGLACGVGLGLLSSLTALGEDLIDGVVHMARTLPWVGLIPLLIIWLGIEEASKDALIALAVFFPVYINLVSGVRQVDPGLIEAGRTLGLSRLGVVRHVLLPGAMPNLLTGLRYALGSAWLALVFAEQVNSLNGLGYLINHAREIYRTDIIVVCLFIYAFLGLAADFSIRFLESRLLAWNGAFATS</sequence>
<gene>
    <name evidence="11" type="ORF">AD948_11705</name>
</gene>
<evidence type="ECO:0000256" key="3">
    <source>
        <dbReference type="ARBA" id="ARBA00022448"/>
    </source>
</evidence>
<evidence type="ECO:0000256" key="8">
    <source>
        <dbReference type="ARBA" id="ARBA00056719"/>
    </source>
</evidence>
<dbReference type="Pfam" id="PF00528">
    <property type="entry name" value="BPD_transp_1"/>
    <property type="match status" value="1"/>
</dbReference>
<evidence type="ECO:0000256" key="7">
    <source>
        <dbReference type="ARBA" id="ARBA00023136"/>
    </source>
</evidence>
<dbReference type="FunFam" id="1.10.3720.10:FF:000003">
    <property type="entry name" value="Aliphatic sulfonate ABC transporter permease"/>
    <property type="match status" value="1"/>
</dbReference>
<evidence type="ECO:0000313" key="12">
    <source>
        <dbReference type="Proteomes" id="UP000075360"/>
    </source>
</evidence>
<dbReference type="PATRIC" id="fig|446692.4.peg.873"/>
<dbReference type="PANTHER" id="PTHR30151:SF38">
    <property type="entry name" value="ALIPHATIC SULFONATES TRANSPORT PERMEASE PROTEIN SSUC-RELATED"/>
    <property type="match status" value="1"/>
</dbReference>
<dbReference type="InterPro" id="IPR035906">
    <property type="entry name" value="MetI-like_sf"/>
</dbReference>
<dbReference type="Gene3D" id="1.10.3720.10">
    <property type="entry name" value="MetI-like"/>
    <property type="match status" value="1"/>
</dbReference>
<feature type="transmembrane region" description="Helical" evidence="9">
    <location>
        <begin position="209"/>
        <end position="227"/>
    </location>
</feature>
<accession>A0A149TYY2</accession>
<dbReference type="RefSeq" id="WP_211264477.1">
    <property type="nucleotide sequence ID" value="NZ_LHZU01000138.1"/>
</dbReference>
<feature type="transmembrane region" description="Helical" evidence="9">
    <location>
        <begin position="144"/>
        <end position="163"/>
    </location>
</feature>
<keyword evidence="4" id="KW-1003">Cell membrane</keyword>
<name>A0A149TYY2_9PROT</name>
<dbReference type="SUPFAM" id="SSF161098">
    <property type="entry name" value="MetI-like"/>
    <property type="match status" value="1"/>
</dbReference>
<dbReference type="PANTHER" id="PTHR30151">
    <property type="entry name" value="ALKANE SULFONATE ABC TRANSPORTER-RELATED, MEMBRANE SUBUNIT"/>
    <property type="match status" value="1"/>
</dbReference>
<dbReference type="Proteomes" id="UP000075360">
    <property type="component" value="Unassembled WGS sequence"/>
</dbReference>
<evidence type="ECO:0000259" key="10">
    <source>
        <dbReference type="PROSITE" id="PS50928"/>
    </source>
</evidence>
<feature type="transmembrane region" description="Helical" evidence="9">
    <location>
        <begin position="120"/>
        <end position="138"/>
    </location>
</feature>
<dbReference type="GO" id="GO:0005886">
    <property type="term" value="C:plasma membrane"/>
    <property type="evidence" value="ECO:0007669"/>
    <property type="project" value="UniProtKB-SubCell"/>
</dbReference>
<evidence type="ECO:0000256" key="2">
    <source>
        <dbReference type="ARBA" id="ARBA00009306"/>
    </source>
</evidence>
<keyword evidence="7 9" id="KW-0472">Membrane</keyword>
<reference evidence="11 12" key="1">
    <citation type="submission" date="2015-06" db="EMBL/GenBank/DDBJ databases">
        <title>Improved classification and identification of acetic acid bacteria using matrix-assisted laser desorption/ionization time-of-flight mass spectrometry; Gluconobacter nephelii and Gluconobacter uchimurae are later heterotypic synonyms of Gluconobacter japonicus and Gluconobacter oxydans, respectively.</title>
        <authorList>
            <person name="Li L."/>
            <person name="Cleenwerck I."/>
            <person name="De Vuyst L."/>
            <person name="Vandamme P."/>
        </authorList>
    </citation>
    <scope>NUCLEOTIDE SEQUENCE [LARGE SCALE GENOMIC DNA]</scope>
    <source>
        <strain evidence="11 12">LMG 23690</strain>
    </source>
</reference>
<evidence type="ECO:0000256" key="9">
    <source>
        <dbReference type="RuleBase" id="RU363032"/>
    </source>
</evidence>
<evidence type="ECO:0000256" key="4">
    <source>
        <dbReference type="ARBA" id="ARBA00022475"/>
    </source>
</evidence>
<dbReference type="CDD" id="cd06261">
    <property type="entry name" value="TM_PBP2"/>
    <property type="match status" value="1"/>
</dbReference>
<dbReference type="PROSITE" id="PS50928">
    <property type="entry name" value="ABC_TM1"/>
    <property type="match status" value="1"/>
</dbReference>
<dbReference type="InterPro" id="IPR000515">
    <property type="entry name" value="MetI-like"/>
</dbReference>
<keyword evidence="3 9" id="KW-0813">Transport</keyword>
<feature type="transmembrane region" description="Helical" evidence="9">
    <location>
        <begin position="239"/>
        <end position="258"/>
    </location>
</feature>
<feature type="transmembrane region" description="Helical" evidence="9">
    <location>
        <begin position="85"/>
        <end position="108"/>
    </location>
</feature>
<comment type="caution">
    <text evidence="11">The sequence shown here is derived from an EMBL/GenBank/DDBJ whole genome shotgun (WGS) entry which is preliminary data.</text>
</comment>
<keyword evidence="6 9" id="KW-1133">Transmembrane helix</keyword>
<dbReference type="GO" id="GO:0042918">
    <property type="term" value="P:alkanesulfonate transmembrane transport"/>
    <property type="evidence" value="ECO:0007669"/>
    <property type="project" value="UniProtKB-ARBA"/>
</dbReference>
<evidence type="ECO:0000256" key="6">
    <source>
        <dbReference type="ARBA" id="ARBA00022989"/>
    </source>
</evidence>
<evidence type="ECO:0000256" key="1">
    <source>
        <dbReference type="ARBA" id="ARBA00004651"/>
    </source>
</evidence>
<comment type="subcellular location">
    <subcellularLocation>
        <location evidence="1 9">Cell membrane</location>
        <topology evidence="1 9">Multi-pass membrane protein</topology>
    </subcellularLocation>
</comment>
<keyword evidence="5 9" id="KW-0812">Transmembrane</keyword>
<evidence type="ECO:0000256" key="5">
    <source>
        <dbReference type="ARBA" id="ARBA00022692"/>
    </source>
</evidence>
<dbReference type="AlphaFoldDB" id="A0A149TYY2"/>
<protein>
    <submittedName>
        <fullName evidence="11">ABC transporter permease</fullName>
    </submittedName>
</protein>
<comment type="function">
    <text evidence="8">Probably part of an ABC transporter complex. Probably responsible for the translocation of the substrate across the membrane.</text>
</comment>